<dbReference type="SUPFAM" id="SSF47240">
    <property type="entry name" value="Ferritin-like"/>
    <property type="match status" value="1"/>
</dbReference>
<comment type="caution">
    <text evidence="3">The sequence shown here is derived from an EMBL/GenBank/DDBJ whole genome shotgun (WGS) entry which is preliminary data.</text>
</comment>
<feature type="compositionally biased region" description="Polar residues" evidence="1">
    <location>
        <begin position="403"/>
        <end position="427"/>
    </location>
</feature>
<evidence type="ECO:0008006" key="5">
    <source>
        <dbReference type="Google" id="ProtNLM"/>
    </source>
</evidence>
<reference evidence="3" key="1">
    <citation type="submission" date="2022-07" db="EMBL/GenBank/DDBJ databases">
        <title>Genome Sequence of Leucocoprinus birnbaumii.</title>
        <authorList>
            <person name="Buettner E."/>
        </authorList>
    </citation>
    <scope>NUCLEOTIDE SEQUENCE</scope>
    <source>
        <strain evidence="3">VT141</strain>
    </source>
</reference>
<evidence type="ECO:0000256" key="2">
    <source>
        <dbReference type="SAM" id="SignalP"/>
    </source>
</evidence>
<organism evidence="3 4">
    <name type="scientific">Leucocoprinus birnbaumii</name>
    <dbReference type="NCBI Taxonomy" id="56174"/>
    <lineage>
        <taxon>Eukaryota</taxon>
        <taxon>Fungi</taxon>
        <taxon>Dikarya</taxon>
        <taxon>Basidiomycota</taxon>
        <taxon>Agaricomycotina</taxon>
        <taxon>Agaricomycetes</taxon>
        <taxon>Agaricomycetidae</taxon>
        <taxon>Agaricales</taxon>
        <taxon>Agaricineae</taxon>
        <taxon>Agaricaceae</taxon>
        <taxon>Leucocoprinus</taxon>
    </lineage>
</organism>
<evidence type="ECO:0000256" key="1">
    <source>
        <dbReference type="SAM" id="MobiDB-lite"/>
    </source>
</evidence>
<keyword evidence="2" id="KW-0732">Signal</keyword>
<accession>A0AAD5VVP9</accession>
<feature type="region of interest" description="Disordered" evidence="1">
    <location>
        <begin position="314"/>
        <end position="369"/>
    </location>
</feature>
<evidence type="ECO:0000313" key="4">
    <source>
        <dbReference type="Proteomes" id="UP001213000"/>
    </source>
</evidence>
<proteinExistence type="predicted"/>
<dbReference type="AlphaFoldDB" id="A0AAD5VVP9"/>
<feature type="signal peptide" evidence="2">
    <location>
        <begin position="1"/>
        <end position="20"/>
    </location>
</feature>
<keyword evidence="4" id="KW-1185">Reference proteome</keyword>
<gene>
    <name evidence="3" type="ORF">NP233_g3918</name>
</gene>
<dbReference type="CDD" id="cd00657">
    <property type="entry name" value="Ferritin_like"/>
    <property type="match status" value="1"/>
</dbReference>
<feature type="chain" id="PRO_5042110657" description="Ferritin-like domain-containing protein" evidence="2">
    <location>
        <begin position="21"/>
        <end position="447"/>
    </location>
</feature>
<feature type="compositionally biased region" description="Low complexity" evidence="1">
    <location>
        <begin position="316"/>
        <end position="369"/>
    </location>
</feature>
<protein>
    <recommendedName>
        <fullName evidence="5">Ferritin-like domain-containing protein</fullName>
    </recommendedName>
</protein>
<sequence length="447" mass="44891">MHLSSFVSLALAVSPLLVSAAPARFYGKRQSDANILVMQFADVLEQLESGFYSQALQKFQQSDFTSAGFSSSDIPIQQFTIIQQDESTHSTVLQSALKAFGASPITSCKFKFDSALTDVATMAATARVVENVGVMAYLGGATLINDPIILDAAGSILTVEARHQTILNLMSGSGTAIPSAFDLALTPSEVLAIASPFFDGACDLGIPANPTLSITNTGSVGPGTLLSFSSSAMNGTTDGMFCQMMLGGATMSIPLPLSQCVVPDGINGPVAIWITSDGQPLLNNVRDRATTQLVAGPTLAFIDTQSQSLGQLVRNSGAVSSGSSSSGSSSNSGSSGSSSSSDGSGSSGSTSSSTDTATASASTSTTTISPDEASSIIASISASATATASATASGTDSAAAASPTVNNPAANTTPGGPNMFTGTSPDGHTSVVGWQNLPPQAPQSSSS</sequence>
<dbReference type="Pfam" id="PF13668">
    <property type="entry name" value="Ferritin_2"/>
    <property type="match status" value="1"/>
</dbReference>
<evidence type="ECO:0000313" key="3">
    <source>
        <dbReference type="EMBL" id="KAJ3571190.1"/>
    </source>
</evidence>
<dbReference type="InterPro" id="IPR009078">
    <property type="entry name" value="Ferritin-like_SF"/>
</dbReference>
<dbReference type="Proteomes" id="UP001213000">
    <property type="component" value="Unassembled WGS sequence"/>
</dbReference>
<name>A0AAD5VVP9_9AGAR</name>
<feature type="region of interest" description="Disordered" evidence="1">
    <location>
        <begin position="395"/>
        <end position="447"/>
    </location>
</feature>
<dbReference type="EMBL" id="JANIEX010000198">
    <property type="protein sequence ID" value="KAJ3571190.1"/>
    <property type="molecule type" value="Genomic_DNA"/>
</dbReference>